<name>A0A2T1C4J9_9CYAN</name>
<keyword evidence="3" id="KW-1185">Reference proteome</keyword>
<protein>
    <submittedName>
        <fullName evidence="2">Uncharacterized protein</fullName>
    </submittedName>
</protein>
<evidence type="ECO:0000313" key="3">
    <source>
        <dbReference type="Proteomes" id="UP000238762"/>
    </source>
</evidence>
<gene>
    <name evidence="2" type="ORF">C7B64_09560</name>
</gene>
<proteinExistence type="predicted"/>
<accession>A0A2T1C4J9</accession>
<evidence type="ECO:0000256" key="1">
    <source>
        <dbReference type="SAM" id="SignalP"/>
    </source>
</evidence>
<feature type="signal peptide" evidence="1">
    <location>
        <begin position="1"/>
        <end position="38"/>
    </location>
</feature>
<feature type="chain" id="PRO_5015566337" evidence="1">
    <location>
        <begin position="39"/>
        <end position="80"/>
    </location>
</feature>
<sequence length="80" mass="8633">MFKDVNFMIIAQHLPKRSLVALTLLTASTLFLTTAVNAKQIETSTPHVAQPSSLNTQTLMAKKVKVKVKGGGTVVVIVRT</sequence>
<evidence type="ECO:0000313" key="2">
    <source>
        <dbReference type="EMBL" id="PSB03186.1"/>
    </source>
</evidence>
<dbReference type="Proteomes" id="UP000238762">
    <property type="component" value="Unassembled WGS sequence"/>
</dbReference>
<organism evidence="2 3">
    <name type="scientific">Merismopedia glauca CCAP 1448/3</name>
    <dbReference type="NCBI Taxonomy" id="1296344"/>
    <lineage>
        <taxon>Bacteria</taxon>
        <taxon>Bacillati</taxon>
        <taxon>Cyanobacteriota</taxon>
        <taxon>Cyanophyceae</taxon>
        <taxon>Synechococcales</taxon>
        <taxon>Merismopediaceae</taxon>
        <taxon>Merismopedia</taxon>
    </lineage>
</organism>
<comment type="caution">
    <text evidence="2">The sequence shown here is derived from an EMBL/GenBank/DDBJ whole genome shotgun (WGS) entry which is preliminary data.</text>
</comment>
<reference evidence="2 3" key="1">
    <citation type="submission" date="2018-02" db="EMBL/GenBank/DDBJ databases">
        <authorList>
            <person name="Cohen D.B."/>
            <person name="Kent A.D."/>
        </authorList>
    </citation>
    <scope>NUCLEOTIDE SEQUENCE [LARGE SCALE GENOMIC DNA]</scope>
    <source>
        <strain evidence="2 3">CCAP 1448/3</strain>
    </source>
</reference>
<keyword evidence="1" id="KW-0732">Signal</keyword>
<reference evidence="2 3" key="2">
    <citation type="submission" date="2018-03" db="EMBL/GenBank/DDBJ databases">
        <title>The ancient ancestry and fast evolution of plastids.</title>
        <authorList>
            <person name="Moore K.R."/>
            <person name="Magnabosco C."/>
            <person name="Momper L."/>
            <person name="Gold D.A."/>
            <person name="Bosak T."/>
            <person name="Fournier G.P."/>
        </authorList>
    </citation>
    <scope>NUCLEOTIDE SEQUENCE [LARGE SCALE GENOMIC DNA]</scope>
    <source>
        <strain evidence="2 3">CCAP 1448/3</strain>
    </source>
</reference>
<dbReference type="EMBL" id="PVWJ01000038">
    <property type="protein sequence ID" value="PSB03186.1"/>
    <property type="molecule type" value="Genomic_DNA"/>
</dbReference>
<dbReference type="AlphaFoldDB" id="A0A2T1C4J9"/>